<dbReference type="PANTHER" id="PTHR21621">
    <property type="entry name" value="RIBOSOMAL PROTEIN S6 MODIFICATION PROTEIN"/>
    <property type="match status" value="1"/>
</dbReference>
<dbReference type="AlphaFoldDB" id="A0AAJ0U5R3"/>
<keyword evidence="6" id="KW-1185">Reference proteome</keyword>
<evidence type="ECO:0000256" key="2">
    <source>
        <dbReference type="PROSITE-ProRule" id="PRU00409"/>
    </source>
</evidence>
<dbReference type="RefSeq" id="WP_200346483.1">
    <property type="nucleotide sequence ID" value="NZ_NRSJ01000020.1"/>
</dbReference>
<reference evidence="5" key="2">
    <citation type="journal article" date="2020" name="Microorganisms">
        <title>Osmotic Adaptation and Compatible Solute Biosynthesis of Phototrophic Bacteria as Revealed from Genome Analyses.</title>
        <authorList>
            <person name="Imhoff J.F."/>
            <person name="Rahn T."/>
            <person name="Kunzel S."/>
            <person name="Keller A."/>
            <person name="Neulinger S.C."/>
        </authorList>
    </citation>
    <scope>NUCLEOTIDE SEQUENCE</scope>
    <source>
        <strain evidence="5">DSM 11080</strain>
    </source>
</reference>
<dbReference type="InterPro" id="IPR039523">
    <property type="entry name" value="RimK-rel_E_lig_ATP-grasp"/>
</dbReference>
<organism evidence="5 6">
    <name type="scientific">Halochromatium glycolicum</name>
    <dbReference type="NCBI Taxonomy" id="85075"/>
    <lineage>
        <taxon>Bacteria</taxon>
        <taxon>Pseudomonadati</taxon>
        <taxon>Pseudomonadota</taxon>
        <taxon>Gammaproteobacteria</taxon>
        <taxon>Chromatiales</taxon>
        <taxon>Chromatiaceae</taxon>
        <taxon>Halochromatium</taxon>
    </lineage>
</organism>
<evidence type="ECO:0000256" key="3">
    <source>
        <dbReference type="SAM" id="MobiDB-lite"/>
    </source>
</evidence>
<dbReference type="Pfam" id="PF14397">
    <property type="entry name" value="ATPgrasp_ST"/>
    <property type="match status" value="1"/>
</dbReference>
<dbReference type="GO" id="GO:0046872">
    <property type="term" value="F:metal ion binding"/>
    <property type="evidence" value="ECO:0007669"/>
    <property type="project" value="InterPro"/>
</dbReference>
<dbReference type="InterPro" id="IPR011758">
    <property type="entry name" value="RimK-rel_E_lig"/>
</dbReference>
<feature type="domain" description="ATP-grasp" evidence="4">
    <location>
        <begin position="47"/>
        <end position="305"/>
    </location>
</feature>
<proteinExistence type="predicted"/>
<dbReference type="PANTHER" id="PTHR21621:SF0">
    <property type="entry name" value="BETA-CITRYLGLUTAMATE SYNTHASE B-RELATED"/>
    <property type="match status" value="1"/>
</dbReference>
<reference evidence="5" key="1">
    <citation type="submission" date="2017-08" db="EMBL/GenBank/DDBJ databases">
        <authorList>
            <person name="Imhoff J.F."/>
            <person name="Rahn T."/>
            <person name="Kuenzel S."/>
            <person name="Neulinger S.C."/>
        </authorList>
    </citation>
    <scope>NUCLEOTIDE SEQUENCE</scope>
    <source>
        <strain evidence="5">DSM 11080</strain>
    </source>
</reference>
<dbReference type="GO" id="GO:0005737">
    <property type="term" value="C:cytoplasm"/>
    <property type="evidence" value="ECO:0007669"/>
    <property type="project" value="TreeGrafter"/>
</dbReference>
<name>A0AAJ0U5R3_9GAMM</name>
<sequence>MASNWLGRWSALRRGGVLGINARNRNFVMRYNPRSKYPLVDDKLTTKRLAIEAGLAVPELYGVVRFQGELTHLDRLLNGRDSFVIKPAHGSGGDGVLVITDRRRGLFVKGDGRALTLREIEYFVSNILSGVHSLGGIPDAAMIEYRVRPSRLFESISYRGVPDIRLLIFRGIPVMAMVRLPTRASDGKANLHQGAVGVGIALATGITHHGVVRDAKIDDHPDFGTPLTGHLIPDWEALLAVGARCADLTGLGYCGVDLVIDEDLGPMMLEVNARPGLAIQIANQYGLEQRLRGIEAMTQLPRDIRERIALAEELDAASQPAPAALLPGGAGVAPRHER</sequence>
<dbReference type="GO" id="GO:0005524">
    <property type="term" value="F:ATP binding"/>
    <property type="evidence" value="ECO:0007669"/>
    <property type="project" value="UniProtKB-UniRule"/>
</dbReference>
<evidence type="ECO:0000313" key="6">
    <source>
        <dbReference type="Proteomes" id="UP001296776"/>
    </source>
</evidence>
<dbReference type="Gene3D" id="3.30.470.20">
    <property type="entry name" value="ATP-grasp fold, B domain"/>
    <property type="match status" value="1"/>
</dbReference>
<protein>
    <submittedName>
        <fullName evidence="5">Alpha-L-glutamate ligase-like protein</fullName>
    </submittedName>
</protein>
<keyword evidence="2" id="KW-0067">ATP-binding</keyword>
<dbReference type="GO" id="GO:0018169">
    <property type="term" value="F:ribosomal S6-glutamic acid ligase activity"/>
    <property type="evidence" value="ECO:0007669"/>
    <property type="project" value="TreeGrafter"/>
</dbReference>
<dbReference type="SUPFAM" id="SSF56059">
    <property type="entry name" value="Glutathione synthetase ATP-binding domain-like"/>
    <property type="match status" value="1"/>
</dbReference>
<dbReference type="PROSITE" id="PS50975">
    <property type="entry name" value="ATP_GRASP"/>
    <property type="match status" value="1"/>
</dbReference>
<accession>A0AAJ0U5R3</accession>
<dbReference type="EMBL" id="NRSJ01000020">
    <property type="protein sequence ID" value="MBK1705267.1"/>
    <property type="molecule type" value="Genomic_DNA"/>
</dbReference>
<evidence type="ECO:0000313" key="5">
    <source>
        <dbReference type="EMBL" id="MBK1705267.1"/>
    </source>
</evidence>
<dbReference type="Proteomes" id="UP001296776">
    <property type="component" value="Unassembled WGS sequence"/>
</dbReference>
<feature type="region of interest" description="Disordered" evidence="3">
    <location>
        <begin position="319"/>
        <end position="338"/>
    </location>
</feature>
<dbReference type="InterPro" id="IPR011761">
    <property type="entry name" value="ATP-grasp"/>
</dbReference>
<dbReference type="GO" id="GO:0009432">
    <property type="term" value="P:SOS response"/>
    <property type="evidence" value="ECO:0007669"/>
    <property type="project" value="TreeGrafter"/>
</dbReference>
<gene>
    <name evidence="5" type="ORF">CKO40_12115</name>
</gene>
<comment type="caution">
    <text evidence="5">The sequence shown here is derived from an EMBL/GenBank/DDBJ whole genome shotgun (WGS) entry which is preliminary data.</text>
</comment>
<keyword evidence="1" id="KW-0464">Manganese</keyword>
<evidence type="ECO:0000256" key="1">
    <source>
        <dbReference type="ARBA" id="ARBA00023211"/>
    </source>
</evidence>
<keyword evidence="2" id="KW-0547">Nucleotide-binding</keyword>
<dbReference type="NCBIfam" id="TIGR02291">
    <property type="entry name" value="rimK_rel_E_lig"/>
    <property type="match status" value="1"/>
</dbReference>
<evidence type="ECO:0000259" key="4">
    <source>
        <dbReference type="PROSITE" id="PS50975"/>
    </source>
</evidence>
<keyword evidence="5" id="KW-0436">Ligase</keyword>